<reference evidence="8" key="1">
    <citation type="submission" date="2019-12" db="EMBL/GenBank/DDBJ databases">
        <title>The sialotranscriptome of the gopher-tortoise tick, Amblyomma tuberculatum.</title>
        <authorList>
            <person name="Karim S."/>
            <person name="Andersen J."/>
            <person name="Kumar D."/>
            <person name="Adamson S."/>
            <person name="Ennen J."/>
            <person name="Qualis C.P."/>
            <person name="Ribeiro J.M.C."/>
        </authorList>
    </citation>
    <scope>NUCLEOTIDE SEQUENCE</scope>
    <source>
        <strain evidence="8">Removed</strain>
        <tissue evidence="8">Salivary glands</tissue>
    </source>
</reference>
<keyword evidence="2 6" id="KW-0964">Secreted</keyword>
<name>A0A6M2E3P8_9ACAR</name>
<dbReference type="Gene3D" id="2.30.130.100">
    <property type="match status" value="1"/>
</dbReference>
<proteinExistence type="predicted"/>
<dbReference type="EMBL" id="GIDH01000980">
    <property type="protein sequence ID" value="NOV52923.1"/>
    <property type="molecule type" value="Transcribed_RNA"/>
</dbReference>
<evidence type="ECO:0000256" key="4">
    <source>
        <dbReference type="ARBA" id="ARBA00023157"/>
    </source>
</evidence>
<comment type="subcellular location">
    <subcellularLocation>
        <location evidence="1 6">Secreted</location>
    </subcellularLocation>
</comment>
<comment type="function">
    <text evidence="6">Salivary chemokine-binding protein which binds to host chemokines.</text>
</comment>
<evidence type="ECO:0000256" key="2">
    <source>
        <dbReference type="ARBA" id="ARBA00022525"/>
    </source>
</evidence>
<keyword evidence="3 6" id="KW-0732">Signal</keyword>
<evidence type="ECO:0000256" key="1">
    <source>
        <dbReference type="ARBA" id="ARBA00004613"/>
    </source>
</evidence>
<keyword evidence="4 6" id="KW-1015">Disulfide bond</keyword>
<evidence type="ECO:0000313" key="8">
    <source>
        <dbReference type="EMBL" id="NOV52923.1"/>
    </source>
</evidence>
<protein>
    <recommendedName>
        <fullName evidence="6">Evasin</fullName>
    </recommendedName>
</protein>
<dbReference type="AlphaFoldDB" id="A0A6M2E3P8"/>
<dbReference type="InterPro" id="IPR045797">
    <property type="entry name" value="EVA_Class_A"/>
</dbReference>
<evidence type="ECO:0000256" key="7">
    <source>
        <dbReference type="SAM" id="SignalP"/>
    </source>
</evidence>
<sequence length="139" mass="15788">MMLLWIFALAIGTVASTDKGNVGAVQGCGDGANPSVKPEEKNYGLVIDVNSCQKKVLHVSNIEFPASCIIYCPYKNYSYPLPDGTRCLQFYKKKFLQERKDNSQHTCLLGYCRRGICRPIRRPNKVRCTVPENRRDLRE</sequence>
<evidence type="ECO:0000256" key="5">
    <source>
        <dbReference type="ARBA" id="ARBA00023180"/>
    </source>
</evidence>
<evidence type="ECO:0000256" key="6">
    <source>
        <dbReference type="RuleBase" id="RU369006"/>
    </source>
</evidence>
<organism evidence="8">
    <name type="scientific">Amblyomma tuberculatum</name>
    <dbReference type="NCBI Taxonomy" id="48802"/>
    <lineage>
        <taxon>Eukaryota</taxon>
        <taxon>Metazoa</taxon>
        <taxon>Ecdysozoa</taxon>
        <taxon>Arthropoda</taxon>
        <taxon>Chelicerata</taxon>
        <taxon>Arachnida</taxon>
        <taxon>Acari</taxon>
        <taxon>Parasitiformes</taxon>
        <taxon>Ixodida</taxon>
        <taxon>Ixodoidea</taxon>
        <taxon>Ixodidae</taxon>
        <taxon>Amblyomminae</taxon>
        <taxon>Amblyomma</taxon>
    </lineage>
</organism>
<evidence type="ECO:0000256" key="3">
    <source>
        <dbReference type="ARBA" id="ARBA00022729"/>
    </source>
</evidence>
<feature type="signal peptide" evidence="7">
    <location>
        <begin position="1"/>
        <end position="16"/>
    </location>
</feature>
<dbReference type="Pfam" id="PF19429">
    <property type="entry name" value="EVA_Class_A"/>
    <property type="match status" value="1"/>
</dbReference>
<accession>A0A6M2E3P8</accession>
<dbReference type="GO" id="GO:0005576">
    <property type="term" value="C:extracellular region"/>
    <property type="evidence" value="ECO:0007669"/>
    <property type="project" value="UniProtKB-SubCell"/>
</dbReference>
<feature type="chain" id="PRO_5026833254" description="Evasin" evidence="7">
    <location>
        <begin position="17"/>
        <end position="139"/>
    </location>
</feature>
<keyword evidence="5 6" id="KW-0325">Glycoprotein</keyword>
<dbReference type="GO" id="GO:0019957">
    <property type="term" value="F:C-C chemokine binding"/>
    <property type="evidence" value="ECO:0007669"/>
    <property type="project" value="InterPro"/>
</dbReference>